<name>A2SG04_METPP</name>
<keyword evidence="3" id="KW-1185">Reference proteome</keyword>
<organism evidence="2 3">
    <name type="scientific">Methylibium petroleiphilum (strain ATCC BAA-1232 / LMG 22953 / PM1)</name>
    <dbReference type="NCBI Taxonomy" id="420662"/>
    <lineage>
        <taxon>Bacteria</taxon>
        <taxon>Pseudomonadati</taxon>
        <taxon>Pseudomonadota</taxon>
        <taxon>Betaproteobacteria</taxon>
        <taxon>Burkholderiales</taxon>
        <taxon>Sphaerotilaceae</taxon>
        <taxon>Methylibium</taxon>
    </lineage>
</organism>
<gene>
    <name evidence="2" type="ordered locus">Mpe_A1531</name>
</gene>
<protein>
    <submittedName>
        <fullName evidence="2">Uncharacterized protein</fullName>
    </submittedName>
</protein>
<dbReference type="EMBL" id="CP000555">
    <property type="protein sequence ID" value="ABM94493.1"/>
    <property type="molecule type" value="Genomic_DNA"/>
</dbReference>
<evidence type="ECO:0000256" key="1">
    <source>
        <dbReference type="SAM" id="MobiDB-lite"/>
    </source>
</evidence>
<evidence type="ECO:0000313" key="2">
    <source>
        <dbReference type="EMBL" id="ABM94493.1"/>
    </source>
</evidence>
<feature type="region of interest" description="Disordered" evidence="1">
    <location>
        <begin position="87"/>
        <end position="107"/>
    </location>
</feature>
<proteinExistence type="predicted"/>
<dbReference type="Proteomes" id="UP000000366">
    <property type="component" value="Chromosome"/>
</dbReference>
<accession>A2SG04</accession>
<dbReference type="AlphaFoldDB" id="A2SG04"/>
<evidence type="ECO:0000313" key="3">
    <source>
        <dbReference type="Proteomes" id="UP000000366"/>
    </source>
</evidence>
<sequence>MAAAVERIVVQATSQDKKAIAAKAKRLDLPVSELMRRGAFAYEAKEADQELGVLADAARDAADRAGAAIDDALNFIEASNKRIAAMEAKASRPPKPAAGRAAVRKAA</sequence>
<reference evidence="2 3" key="1">
    <citation type="journal article" date="2007" name="J. Bacteriol.">
        <title>Whole-genome analysis of the methyl tert-butyl ether-degrading beta-proteobacterium Methylibium petroleiphilum PM1.</title>
        <authorList>
            <person name="Kane S.R."/>
            <person name="Chakicherla A.Y."/>
            <person name="Chain P.S.G."/>
            <person name="Schmidt R."/>
            <person name="Shin M.W."/>
            <person name="Legler T.C."/>
            <person name="Scow K.M."/>
            <person name="Larimer F.W."/>
            <person name="Lucas S.M."/>
            <person name="Richardson P.M."/>
            <person name="Hristova K.R."/>
        </authorList>
    </citation>
    <scope>NUCLEOTIDE SEQUENCE [LARGE SCALE GENOMIC DNA]</scope>
    <source>
        <strain evidence="3">ATCC BAA-1232 / LMG 22953 / PM1</strain>
    </source>
</reference>
<dbReference type="KEGG" id="mpt:Mpe_A1531"/>
<dbReference type="HOGENOM" id="CLU_185893_0_0_4"/>
<dbReference type="RefSeq" id="WP_011829130.1">
    <property type="nucleotide sequence ID" value="NC_008825.1"/>
</dbReference>
<dbReference type="eggNOG" id="ENOG50335AZ">
    <property type="taxonomic scope" value="Bacteria"/>
</dbReference>